<keyword evidence="2" id="KW-1185">Reference proteome</keyword>
<dbReference type="Pfam" id="PF06757">
    <property type="entry name" value="Ins_allergen_rp"/>
    <property type="match status" value="1"/>
</dbReference>
<reference evidence="2" key="1">
    <citation type="submission" date="2025-05" db="UniProtKB">
        <authorList>
            <consortium name="RefSeq"/>
        </authorList>
    </citation>
    <scope>NUCLEOTIDE SEQUENCE [LARGE SCALE GENOMIC DNA]</scope>
</reference>
<protein>
    <submittedName>
        <fullName evidence="3">Uncharacterized protein</fullName>
    </submittedName>
</protein>
<organism evidence="2 3">
    <name type="scientific">Drosophila suzukii</name>
    <name type="common">Spotted-wing drosophila fruit fly</name>
    <dbReference type="NCBI Taxonomy" id="28584"/>
    <lineage>
        <taxon>Eukaryota</taxon>
        <taxon>Metazoa</taxon>
        <taxon>Ecdysozoa</taxon>
        <taxon>Arthropoda</taxon>
        <taxon>Hexapoda</taxon>
        <taxon>Insecta</taxon>
        <taxon>Pterygota</taxon>
        <taxon>Neoptera</taxon>
        <taxon>Endopterygota</taxon>
        <taxon>Diptera</taxon>
        <taxon>Brachycera</taxon>
        <taxon>Muscomorpha</taxon>
        <taxon>Ephydroidea</taxon>
        <taxon>Drosophilidae</taxon>
        <taxon>Drosophila</taxon>
        <taxon>Sophophora</taxon>
    </lineage>
</organism>
<evidence type="ECO:0000256" key="1">
    <source>
        <dbReference type="SAM" id="SignalP"/>
    </source>
</evidence>
<reference evidence="3" key="2">
    <citation type="submission" date="2025-08" db="UniProtKB">
        <authorList>
            <consortium name="RefSeq"/>
        </authorList>
    </citation>
    <scope>IDENTIFICATION</scope>
</reference>
<feature type="chain" id="PRO_5047119246" evidence="1">
    <location>
        <begin position="18"/>
        <end position="319"/>
    </location>
</feature>
<proteinExistence type="predicted"/>
<dbReference type="GeneID" id="108012172"/>
<dbReference type="PANTHER" id="PTHR21163:SF0">
    <property type="entry name" value="GH08205P-RELATED"/>
    <property type="match status" value="1"/>
</dbReference>
<dbReference type="Proteomes" id="UP001652628">
    <property type="component" value="Chromosome 2L"/>
</dbReference>
<evidence type="ECO:0000313" key="3">
    <source>
        <dbReference type="RefSeq" id="XP_016932958.3"/>
    </source>
</evidence>
<dbReference type="PANTHER" id="PTHR21163">
    <property type="entry name" value="PROTEIN G12"/>
    <property type="match status" value="1"/>
</dbReference>
<evidence type="ECO:0000313" key="2">
    <source>
        <dbReference type="Proteomes" id="UP001652628"/>
    </source>
</evidence>
<sequence>MNRLVAIFSFCLLLVAGYSVEEPQESQELPDSTTPWIEEGFPPGSVELTELVVPTIEEEITDVHKINWLPVWEEQEHPRFAREVVEKPVGTTQTPEISTLKETVEDVLLPKDNKECPNNAERGLTNLVRVARPLLPVPRLRNILANALEDAQVQDLVKLLRSDGLKAQVQRLRATKEHQVLHDYICRRLKLDPSYHVDFVRVFLDVNTFDPPTSKLPNRRPGVRGLLLDIRDALPRSVLRDMYLRLYASDSELASAVRLIRGSEFRRILRDLRSVKEYRSLTAELEKAGVPLRQLNQLVANALGWTTVDMGSETVIWSV</sequence>
<gene>
    <name evidence="3" type="primary">LOC108012172</name>
</gene>
<dbReference type="AlphaFoldDB" id="A0AB39ZCE4"/>
<name>A0AB39ZCE4_DROSZ</name>
<dbReference type="RefSeq" id="XP_016932958.3">
    <property type="nucleotide sequence ID" value="XM_017077469.4"/>
</dbReference>
<keyword evidence="1" id="KW-0732">Signal</keyword>
<feature type="signal peptide" evidence="1">
    <location>
        <begin position="1"/>
        <end position="17"/>
    </location>
</feature>
<accession>A0AB39ZCE4</accession>
<dbReference type="InterPro" id="IPR010629">
    <property type="entry name" value="Ins_allergen"/>
</dbReference>